<protein>
    <submittedName>
        <fullName evidence="9">Cytochrome c oxidase subunit I</fullName>
    </submittedName>
</protein>
<keyword evidence="5 7" id="KW-0472">Membrane</keyword>
<feature type="transmembrane region" description="Helical" evidence="7">
    <location>
        <begin position="319"/>
        <end position="339"/>
    </location>
</feature>
<evidence type="ECO:0000256" key="7">
    <source>
        <dbReference type="SAM" id="Phobius"/>
    </source>
</evidence>
<keyword evidence="6" id="KW-0249">Electron transport</keyword>
<feature type="transmembrane region" description="Helical" evidence="7">
    <location>
        <begin position="141"/>
        <end position="168"/>
    </location>
</feature>
<evidence type="ECO:0000256" key="4">
    <source>
        <dbReference type="ARBA" id="ARBA00022989"/>
    </source>
</evidence>
<feature type="transmembrane region" description="Helical" evidence="7">
    <location>
        <begin position="351"/>
        <end position="376"/>
    </location>
</feature>
<dbReference type="GO" id="GO:0022904">
    <property type="term" value="P:respiratory electron transport chain"/>
    <property type="evidence" value="ECO:0007669"/>
    <property type="project" value="TreeGrafter"/>
</dbReference>
<dbReference type="PROSITE" id="PS50855">
    <property type="entry name" value="COX1"/>
    <property type="match status" value="1"/>
</dbReference>
<dbReference type="InterPro" id="IPR023616">
    <property type="entry name" value="Cyt_c_oxase-like_su1_dom"/>
</dbReference>
<reference evidence="9 10" key="1">
    <citation type="submission" date="2018-06" db="EMBL/GenBank/DDBJ databases">
        <title>Genome sequencing of Flavobacterium.</title>
        <authorList>
            <person name="Baek M.-G."/>
            <person name="Yi H."/>
        </authorList>
    </citation>
    <scope>NUCLEOTIDE SEQUENCE [LARGE SCALE GENOMIC DNA]</scope>
    <source>
        <strain evidence="9 10">HYN0086</strain>
    </source>
</reference>
<comment type="similarity">
    <text evidence="6">Belongs to the heme-copper respiratory oxidase family.</text>
</comment>
<dbReference type="InterPro" id="IPR023615">
    <property type="entry name" value="Cyt_c_Oxase_su1_BS"/>
</dbReference>
<keyword evidence="2 6" id="KW-0679">Respiratory chain</keyword>
<dbReference type="PRINTS" id="PR01165">
    <property type="entry name" value="CYCOXIDASEI"/>
</dbReference>
<evidence type="ECO:0000313" key="9">
    <source>
        <dbReference type="EMBL" id="AXB56491.1"/>
    </source>
</evidence>
<feature type="transmembrane region" description="Helical" evidence="7">
    <location>
        <begin position="286"/>
        <end position="307"/>
    </location>
</feature>
<dbReference type="GO" id="GO:0016020">
    <property type="term" value="C:membrane"/>
    <property type="evidence" value="ECO:0007669"/>
    <property type="project" value="UniProtKB-SubCell"/>
</dbReference>
<feature type="transmembrane region" description="Helical" evidence="7">
    <location>
        <begin position="388"/>
        <end position="410"/>
    </location>
</feature>
<dbReference type="KEGG" id="ffl:HYN86_07685"/>
<dbReference type="EMBL" id="CP030261">
    <property type="protein sequence ID" value="AXB56491.1"/>
    <property type="molecule type" value="Genomic_DNA"/>
</dbReference>
<gene>
    <name evidence="9" type="ORF">HYN86_07685</name>
</gene>
<feature type="transmembrane region" description="Helical" evidence="7">
    <location>
        <begin position="91"/>
        <end position="121"/>
    </location>
</feature>
<evidence type="ECO:0000256" key="3">
    <source>
        <dbReference type="ARBA" id="ARBA00022692"/>
    </source>
</evidence>
<organism evidence="9 10">
    <name type="scientific">Flavobacterium fluviale</name>
    <dbReference type="NCBI Taxonomy" id="2249356"/>
    <lineage>
        <taxon>Bacteria</taxon>
        <taxon>Pseudomonadati</taxon>
        <taxon>Bacteroidota</taxon>
        <taxon>Flavobacteriia</taxon>
        <taxon>Flavobacteriales</taxon>
        <taxon>Flavobacteriaceae</taxon>
        <taxon>Flavobacterium</taxon>
    </lineage>
</organism>
<dbReference type="Pfam" id="PF00115">
    <property type="entry name" value="COX1"/>
    <property type="match status" value="1"/>
</dbReference>
<dbReference type="AlphaFoldDB" id="A0A344LRE9"/>
<dbReference type="GO" id="GO:0009060">
    <property type="term" value="P:aerobic respiration"/>
    <property type="evidence" value="ECO:0007669"/>
    <property type="project" value="InterPro"/>
</dbReference>
<dbReference type="PANTHER" id="PTHR10422">
    <property type="entry name" value="CYTOCHROME C OXIDASE SUBUNIT 1"/>
    <property type="match status" value="1"/>
</dbReference>
<dbReference type="PROSITE" id="PS00077">
    <property type="entry name" value="COX1_CUB"/>
    <property type="match status" value="1"/>
</dbReference>
<evidence type="ECO:0000256" key="5">
    <source>
        <dbReference type="ARBA" id="ARBA00023136"/>
    </source>
</evidence>
<evidence type="ECO:0000313" key="10">
    <source>
        <dbReference type="Proteomes" id="UP000251561"/>
    </source>
</evidence>
<keyword evidence="4 7" id="KW-1133">Transmembrane helix</keyword>
<dbReference type="GO" id="GO:0015990">
    <property type="term" value="P:electron transport coupled proton transport"/>
    <property type="evidence" value="ECO:0007669"/>
    <property type="project" value="TreeGrafter"/>
</dbReference>
<dbReference type="PANTHER" id="PTHR10422:SF18">
    <property type="entry name" value="CYTOCHROME C OXIDASE SUBUNIT 1"/>
    <property type="match status" value="1"/>
</dbReference>
<keyword evidence="6" id="KW-0349">Heme</keyword>
<evidence type="ECO:0000259" key="8">
    <source>
        <dbReference type="PROSITE" id="PS50855"/>
    </source>
</evidence>
<keyword evidence="10" id="KW-1185">Reference proteome</keyword>
<dbReference type="RefSeq" id="WP_113677512.1">
    <property type="nucleotide sequence ID" value="NZ_CP030261.1"/>
</dbReference>
<accession>A0A344LRE9</accession>
<dbReference type="OrthoDB" id="9759913at2"/>
<evidence type="ECO:0000256" key="2">
    <source>
        <dbReference type="ARBA" id="ARBA00022660"/>
    </source>
</evidence>
<keyword evidence="3 6" id="KW-0812">Transmembrane</keyword>
<evidence type="ECO:0000256" key="1">
    <source>
        <dbReference type="ARBA" id="ARBA00004141"/>
    </source>
</evidence>
<feature type="domain" description="Cytochrome oxidase subunit I profile" evidence="8">
    <location>
        <begin position="24"/>
        <end position="569"/>
    </location>
</feature>
<feature type="transmembrane region" description="Helical" evidence="7">
    <location>
        <begin position="506"/>
        <end position="529"/>
    </location>
</feature>
<dbReference type="InterPro" id="IPR036927">
    <property type="entry name" value="Cyt_c_oxase-like_su1_sf"/>
</dbReference>
<keyword evidence="6" id="KW-0408">Iron</keyword>
<proteinExistence type="inferred from homology"/>
<feature type="transmembrane region" description="Helical" evidence="7">
    <location>
        <begin position="422"/>
        <end position="448"/>
    </location>
</feature>
<dbReference type="GO" id="GO:0004129">
    <property type="term" value="F:cytochrome-c oxidase activity"/>
    <property type="evidence" value="ECO:0007669"/>
    <property type="project" value="InterPro"/>
</dbReference>
<feature type="transmembrane region" description="Helical" evidence="7">
    <location>
        <begin position="41"/>
        <end position="59"/>
    </location>
</feature>
<sequence length="600" mass="67261">MSAEAHDHDHGHDHEHEHHHKDTFITKYIFSIDHKMIAKQYLITGIVMGVIGIAMSLLFRMQLAWPEESFKIFNVLLGDKFAPDGVMANDIYLALVTIHGTIMVFFVLTAGLSGTFSNLLIPLQIGARDMASGFMNMISYWLFFVSAVVMLCSLFVEAGPASAGWTIYPPLSALPQAIPGSGTGMTLWLVSMAIFIASSLMGSLNYIVTVLNLRTKGMSMTRLPLTIWTFFVTAIIGVISFPVLLSAALLLIFDRSFGTSFFLSDIYIAGEVLHYQGGSPVLFEHLFWFLGHPEVYIVILPAMGLVSEIMATNSRKPIFGYRAMIMSVLAIAFLSTIVWGHHMFISGMNPFLGSVFTFTTLLIAIPSAVKAFNWITTLWKGNLQFNPAMLFSIGMVSTFITGGLTGIILGDSTLDINVHDTYFVIAHFHLVMGISALYGMFAGIYHWFPKMYGRMLNKNLGYIHFWVTAVCAYGVFFPMHFIGLAGLPRRYYTNTNFPLFDDLQNVNVLITTFALVGGAFQLVFLYNFFSSIFYGKKAVQNPWRSTTLEWTTPVEHIHGNWPGEIPHVYRWPYDYSNPNHDVDFVPQNVPMKEGEEVLHH</sequence>
<keyword evidence="6" id="KW-0813">Transport</keyword>
<dbReference type="SUPFAM" id="SSF81442">
    <property type="entry name" value="Cytochrome c oxidase subunit I-like"/>
    <property type="match status" value="1"/>
</dbReference>
<dbReference type="Gene3D" id="1.20.210.10">
    <property type="entry name" value="Cytochrome c oxidase-like, subunit I domain"/>
    <property type="match status" value="1"/>
</dbReference>
<feature type="transmembrane region" description="Helical" evidence="7">
    <location>
        <begin position="225"/>
        <end position="253"/>
    </location>
</feature>
<feature type="transmembrane region" description="Helical" evidence="7">
    <location>
        <begin position="460"/>
        <end position="486"/>
    </location>
</feature>
<comment type="subcellular location">
    <subcellularLocation>
        <location evidence="1">Membrane</location>
        <topology evidence="1">Multi-pass membrane protein</topology>
    </subcellularLocation>
</comment>
<keyword evidence="6" id="KW-0479">Metal-binding</keyword>
<name>A0A344LRE9_9FLAO</name>
<feature type="transmembrane region" description="Helical" evidence="7">
    <location>
        <begin position="188"/>
        <end position="213"/>
    </location>
</feature>
<evidence type="ECO:0000256" key="6">
    <source>
        <dbReference type="RuleBase" id="RU000370"/>
    </source>
</evidence>
<dbReference type="InterPro" id="IPR000883">
    <property type="entry name" value="Cyt_C_Oxase_1"/>
</dbReference>
<dbReference type="Proteomes" id="UP000251561">
    <property type="component" value="Chromosome"/>
</dbReference>
<dbReference type="GO" id="GO:0020037">
    <property type="term" value="F:heme binding"/>
    <property type="evidence" value="ECO:0007669"/>
    <property type="project" value="InterPro"/>
</dbReference>